<reference evidence="1 2" key="1">
    <citation type="journal article" date="2012" name="J. Bacteriol.">
        <title>Genome sequence of Thalassospira xiamenensis type strain M-5.</title>
        <authorList>
            <person name="Lai Q."/>
            <person name="Shao Z."/>
        </authorList>
    </citation>
    <scope>NUCLEOTIDE SEQUENCE [LARGE SCALE GENOMIC DNA]</scope>
    <source>
        <strain evidence="1 2">M-5</strain>
    </source>
</reference>
<dbReference type="KEGG" id="txi:TH3_07595"/>
<gene>
    <name evidence="1" type="ORF">TH3_07595</name>
</gene>
<accession>A0AB72UBX2</accession>
<evidence type="ECO:0000313" key="1">
    <source>
        <dbReference type="EMBL" id="AJD51639.1"/>
    </source>
</evidence>
<dbReference type="EMBL" id="CP004388">
    <property type="protein sequence ID" value="AJD51639.1"/>
    <property type="molecule type" value="Genomic_DNA"/>
</dbReference>
<sequence length="187" mass="19647">MKAGLSVPRGLSLSDWPLGAQSQGYFLDVLGGGGQQTLAFDIDQSPEPCISMTVKLFGICKRAFDRLFSALVNPLTPLCQTIGVSPVSGVLPDMARDSFSVVGIGGTGSQHRTGAAFFRVAVIMAVSISVGCRIRQKLTFGAAISITLRVINVFAFGDVAFPKVRAAIARHAKDVTIFKAFAIAAVA</sequence>
<proteinExistence type="predicted"/>
<dbReference type="AlphaFoldDB" id="A0AB72UBX2"/>
<protein>
    <submittedName>
        <fullName evidence="1">Uncharacterized protein</fullName>
    </submittedName>
</protein>
<organism evidence="1 2">
    <name type="scientific">Thalassospira xiamenensis M-5 = DSM 17429</name>
    <dbReference type="NCBI Taxonomy" id="1123366"/>
    <lineage>
        <taxon>Bacteria</taxon>
        <taxon>Pseudomonadati</taxon>
        <taxon>Pseudomonadota</taxon>
        <taxon>Alphaproteobacteria</taxon>
        <taxon>Rhodospirillales</taxon>
        <taxon>Thalassospiraceae</taxon>
        <taxon>Thalassospira</taxon>
    </lineage>
</organism>
<name>A0AB72UBX2_9PROT</name>
<dbReference type="Proteomes" id="UP000007127">
    <property type="component" value="Chromosome"/>
</dbReference>
<evidence type="ECO:0000313" key="2">
    <source>
        <dbReference type="Proteomes" id="UP000007127"/>
    </source>
</evidence>